<keyword evidence="1" id="KW-0175">Coiled coil</keyword>
<accession>A0A165RX88</accession>
<reference evidence="3 4" key="1">
    <citation type="journal article" date="2016" name="Mol. Biol. Evol.">
        <title>Comparative Genomics of Early-Diverging Mushroom-Forming Fungi Provides Insights into the Origins of Lignocellulose Decay Capabilities.</title>
        <authorList>
            <person name="Nagy L.G."/>
            <person name="Riley R."/>
            <person name="Tritt A."/>
            <person name="Adam C."/>
            <person name="Daum C."/>
            <person name="Floudas D."/>
            <person name="Sun H."/>
            <person name="Yadav J.S."/>
            <person name="Pangilinan J."/>
            <person name="Larsson K.H."/>
            <person name="Matsuura K."/>
            <person name="Barry K."/>
            <person name="Labutti K."/>
            <person name="Kuo R."/>
            <person name="Ohm R.A."/>
            <person name="Bhattacharya S.S."/>
            <person name="Shirouzu T."/>
            <person name="Yoshinaga Y."/>
            <person name="Martin F.M."/>
            <person name="Grigoriev I.V."/>
            <person name="Hibbett D.S."/>
        </authorList>
    </citation>
    <scope>NUCLEOTIDE SEQUENCE [LARGE SCALE GENOMIC DNA]</scope>
    <source>
        <strain evidence="3 4">L-15889</strain>
    </source>
</reference>
<dbReference type="OrthoDB" id="3264586at2759"/>
<proteinExistence type="predicted"/>
<organism evidence="3 4">
    <name type="scientific">Daedalea quercina L-15889</name>
    <dbReference type="NCBI Taxonomy" id="1314783"/>
    <lineage>
        <taxon>Eukaryota</taxon>
        <taxon>Fungi</taxon>
        <taxon>Dikarya</taxon>
        <taxon>Basidiomycota</taxon>
        <taxon>Agaricomycotina</taxon>
        <taxon>Agaricomycetes</taxon>
        <taxon>Polyporales</taxon>
        <taxon>Fomitopsis</taxon>
    </lineage>
</organism>
<evidence type="ECO:0000313" key="4">
    <source>
        <dbReference type="Proteomes" id="UP000076727"/>
    </source>
</evidence>
<name>A0A165RX88_9APHY</name>
<sequence>MVKSAKRQTAPVSRAVDMDEDIELQNDEEEQGDENGMLEMLSMLQEFQKRKASKTSTRSVAFQTKKNALFTEVRKNVDTIVREGAVYIDQCKARLAELKAQEISQEKNLQDLSALWQNQEDTVRSLLKTYPTLIEDLSHRRAAQTNDASEMVEAHAQERQESRKRLIHLAKARADEILERQKLATDATAFIKHYKALLLV</sequence>
<dbReference type="EMBL" id="KV429046">
    <property type="protein sequence ID" value="KZT71265.1"/>
    <property type="molecule type" value="Genomic_DNA"/>
</dbReference>
<feature type="region of interest" description="Disordered" evidence="2">
    <location>
        <begin position="1"/>
        <end position="35"/>
    </location>
</feature>
<evidence type="ECO:0000313" key="3">
    <source>
        <dbReference type="EMBL" id="KZT71265.1"/>
    </source>
</evidence>
<feature type="compositionally biased region" description="Acidic residues" evidence="2">
    <location>
        <begin position="18"/>
        <end position="33"/>
    </location>
</feature>
<protein>
    <submittedName>
        <fullName evidence="3">Uncharacterized protein</fullName>
    </submittedName>
</protein>
<evidence type="ECO:0000256" key="2">
    <source>
        <dbReference type="SAM" id="MobiDB-lite"/>
    </source>
</evidence>
<dbReference type="AlphaFoldDB" id="A0A165RX88"/>
<dbReference type="Proteomes" id="UP000076727">
    <property type="component" value="Unassembled WGS sequence"/>
</dbReference>
<gene>
    <name evidence="3" type="ORF">DAEQUDRAFT_724209</name>
</gene>
<feature type="coiled-coil region" evidence="1">
    <location>
        <begin position="88"/>
        <end position="115"/>
    </location>
</feature>
<keyword evidence="4" id="KW-1185">Reference proteome</keyword>
<evidence type="ECO:0000256" key="1">
    <source>
        <dbReference type="SAM" id="Coils"/>
    </source>
</evidence>